<dbReference type="InterPro" id="IPR001806">
    <property type="entry name" value="Small_GTPase"/>
</dbReference>
<dbReference type="SUPFAM" id="SSF52540">
    <property type="entry name" value="P-loop containing nucleoside triphosphate hydrolases"/>
    <property type="match status" value="1"/>
</dbReference>
<dbReference type="GO" id="GO:0003924">
    <property type="term" value="F:GTPase activity"/>
    <property type="evidence" value="ECO:0007669"/>
    <property type="project" value="InterPro"/>
</dbReference>
<name>A0A8S3YNL9_9EUPU</name>
<dbReference type="PROSITE" id="PS51419">
    <property type="entry name" value="RAB"/>
    <property type="match status" value="1"/>
</dbReference>
<dbReference type="InterPro" id="IPR005225">
    <property type="entry name" value="Small_GTP-bd"/>
</dbReference>
<dbReference type="Gene3D" id="3.40.50.300">
    <property type="entry name" value="P-loop containing nucleotide triphosphate hydrolases"/>
    <property type="match status" value="1"/>
</dbReference>
<dbReference type="GO" id="GO:0005525">
    <property type="term" value="F:GTP binding"/>
    <property type="evidence" value="ECO:0007669"/>
    <property type="project" value="UniProtKB-KW"/>
</dbReference>
<dbReference type="PROSITE" id="PS51421">
    <property type="entry name" value="RAS"/>
    <property type="match status" value="1"/>
</dbReference>
<sequence>MKLYKVAFVGSSGVGKTSIALETKRNRYKATILALHRKSLTVDSVVLAMDILDTSGSQEFVSIRDDAIKASDGFIVVYSIISGDSFKSISKMKNVIKALKGLEAFPVVLVANKLDLERHREVPRFEGETLAGEWGCPFFETFVSEERLPVVYEALVRQMNKSIAIVFEDVGQQPKEPVVGQKKECTCVII</sequence>
<dbReference type="SMART" id="SM00173">
    <property type="entry name" value="RAS"/>
    <property type="match status" value="1"/>
</dbReference>
<proteinExistence type="predicted"/>
<keyword evidence="1" id="KW-0547">Nucleotide-binding</keyword>
<dbReference type="AlphaFoldDB" id="A0A8S3YNL9"/>
<dbReference type="PANTHER" id="PTHR24070">
    <property type="entry name" value="RAS, DI-RAS, AND RHEB FAMILY MEMBERS OF SMALL GTPASE SUPERFAMILY"/>
    <property type="match status" value="1"/>
</dbReference>
<evidence type="ECO:0000313" key="3">
    <source>
        <dbReference type="EMBL" id="CAG5118704.1"/>
    </source>
</evidence>
<accession>A0A8S3YNL9</accession>
<comment type="caution">
    <text evidence="3">The sequence shown here is derived from an EMBL/GenBank/DDBJ whole genome shotgun (WGS) entry which is preliminary data.</text>
</comment>
<evidence type="ECO:0000256" key="1">
    <source>
        <dbReference type="ARBA" id="ARBA00022741"/>
    </source>
</evidence>
<reference evidence="3" key="1">
    <citation type="submission" date="2021-04" db="EMBL/GenBank/DDBJ databases">
        <authorList>
            <consortium name="Molecular Ecology Group"/>
        </authorList>
    </citation>
    <scope>NUCLEOTIDE SEQUENCE</scope>
</reference>
<dbReference type="OrthoDB" id="5976022at2759"/>
<dbReference type="NCBIfam" id="TIGR00231">
    <property type="entry name" value="small_GTP"/>
    <property type="match status" value="1"/>
</dbReference>
<evidence type="ECO:0000256" key="2">
    <source>
        <dbReference type="ARBA" id="ARBA00023134"/>
    </source>
</evidence>
<dbReference type="SMART" id="SM00175">
    <property type="entry name" value="RAB"/>
    <property type="match status" value="1"/>
</dbReference>
<organism evidence="3 4">
    <name type="scientific">Candidula unifasciata</name>
    <dbReference type="NCBI Taxonomy" id="100452"/>
    <lineage>
        <taxon>Eukaryota</taxon>
        <taxon>Metazoa</taxon>
        <taxon>Spiralia</taxon>
        <taxon>Lophotrochozoa</taxon>
        <taxon>Mollusca</taxon>
        <taxon>Gastropoda</taxon>
        <taxon>Heterobranchia</taxon>
        <taxon>Euthyneura</taxon>
        <taxon>Panpulmonata</taxon>
        <taxon>Eupulmonata</taxon>
        <taxon>Stylommatophora</taxon>
        <taxon>Helicina</taxon>
        <taxon>Helicoidea</taxon>
        <taxon>Geomitridae</taxon>
        <taxon>Candidula</taxon>
    </lineage>
</organism>
<dbReference type="PRINTS" id="PR00449">
    <property type="entry name" value="RASTRNSFRMNG"/>
</dbReference>
<dbReference type="EMBL" id="CAJHNH020000594">
    <property type="protein sequence ID" value="CAG5118704.1"/>
    <property type="molecule type" value="Genomic_DNA"/>
</dbReference>
<dbReference type="SMART" id="SM00174">
    <property type="entry name" value="RHO"/>
    <property type="match status" value="1"/>
</dbReference>
<evidence type="ECO:0000313" key="4">
    <source>
        <dbReference type="Proteomes" id="UP000678393"/>
    </source>
</evidence>
<dbReference type="InterPro" id="IPR020849">
    <property type="entry name" value="Small_GTPase_Ras-type"/>
</dbReference>
<dbReference type="InterPro" id="IPR027417">
    <property type="entry name" value="P-loop_NTPase"/>
</dbReference>
<dbReference type="Proteomes" id="UP000678393">
    <property type="component" value="Unassembled WGS sequence"/>
</dbReference>
<dbReference type="GO" id="GO:0016020">
    <property type="term" value="C:membrane"/>
    <property type="evidence" value="ECO:0007669"/>
    <property type="project" value="InterPro"/>
</dbReference>
<dbReference type="Pfam" id="PF00071">
    <property type="entry name" value="Ras"/>
    <property type="match status" value="1"/>
</dbReference>
<protein>
    <submittedName>
        <fullName evidence="3">Uncharacterized protein</fullName>
    </submittedName>
</protein>
<dbReference type="GO" id="GO:0007165">
    <property type="term" value="P:signal transduction"/>
    <property type="evidence" value="ECO:0007669"/>
    <property type="project" value="InterPro"/>
</dbReference>
<gene>
    <name evidence="3" type="ORF">CUNI_LOCUS4262</name>
</gene>
<keyword evidence="2" id="KW-0342">GTP-binding</keyword>
<keyword evidence="4" id="KW-1185">Reference proteome</keyword>